<name>A0A7J9B515_9ROSI</name>
<sequence>MLDSLGVNAEKMNELVNLTTKKLAERDETLEDMVPKQQAIDVPKSEKFKGARSARDVDNFLSTDEKRGENAIETWEEFQKRGSGKVASSHATRERITELTVAMAEVESFVELGPTKDKFESSKPNGKENDERNYEEDEEGHSGDGNNTDNTIGNRKP</sequence>
<dbReference type="EMBL" id="JABEZV010449663">
    <property type="protein sequence ID" value="MBA0731441.1"/>
    <property type="molecule type" value="Genomic_DNA"/>
</dbReference>
<feature type="compositionally biased region" description="Basic and acidic residues" evidence="1">
    <location>
        <begin position="114"/>
        <end position="132"/>
    </location>
</feature>
<organism evidence="2 3">
    <name type="scientific">Gossypium laxum</name>
    <dbReference type="NCBI Taxonomy" id="34288"/>
    <lineage>
        <taxon>Eukaryota</taxon>
        <taxon>Viridiplantae</taxon>
        <taxon>Streptophyta</taxon>
        <taxon>Embryophyta</taxon>
        <taxon>Tracheophyta</taxon>
        <taxon>Spermatophyta</taxon>
        <taxon>Magnoliopsida</taxon>
        <taxon>eudicotyledons</taxon>
        <taxon>Gunneridae</taxon>
        <taxon>Pentapetalae</taxon>
        <taxon>rosids</taxon>
        <taxon>malvids</taxon>
        <taxon>Malvales</taxon>
        <taxon>Malvaceae</taxon>
        <taxon>Malvoideae</taxon>
        <taxon>Gossypium</taxon>
    </lineage>
</organism>
<protein>
    <submittedName>
        <fullName evidence="2">Uncharacterized protein</fullName>
    </submittedName>
</protein>
<comment type="caution">
    <text evidence="2">The sequence shown here is derived from an EMBL/GenBank/DDBJ whole genome shotgun (WGS) entry which is preliminary data.</text>
</comment>
<keyword evidence="3" id="KW-1185">Reference proteome</keyword>
<gene>
    <name evidence="2" type="ORF">Golax_022706</name>
</gene>
<feature type="region of interest" description="Disordered" evidence="1">
    <location>
        <begin position="110"/>
        <end position="157"/>
    </location>
</feature>
<feature type="compositionally biased region" description="Low complexity" evidence="1">
    <location>
        <begin position="144"/>
        <end position="157"/>
    </location>
</feature>
<accession>A0A7J9B515</accession>
<reference evidence="2 3" key="1">
    <citation type="journal article" date="2019" name="Genome Biol. Evol.">
        <title>Insights into the evolution of the New World diploid cottons (Gossypium, subgenus Houzingenia) based on genome sequencing.</title>
        <authorList>
            <person name="Grover C.E."/>
            <person name="Arick M.A. 2nd"/>
            <person name="Thrash A."/>
            <person name="Conover J.L."/>
            <person name="Sanders W.S."/>
            <person name="Peterson D.G."/>
            <person name="Frelichowski J.E."/>
            <person name="Scheffler J.A."/>
            <person name="Scheffler B.E."/>
            <person name="Wendel J.F."/>
        </authorList>
    </citation>
    <scope>NUCLEOTIDE SEQUENCE [LARGE SCALE GENOMIC DNA]</scope>
    <source>
        <strain evidence="2">4</strain>
        <tissue evidence="2">Leaf</tissue>
    </source>
</reference>
<evidence type="ECO:0000313" key="2">
    <source>
        <dbReference type="EMBL" id="MBA0731441.1"/>
    </source>
</evidence>
<dbReference type="AlphaFoldDB" id="A0A7J9B515"/>
<evidence type="ECO:0000256" key="1">
    <source>
        <dbReference type="SAM" id="MobiDB-lite"/>
    </source>
</evidence>
<dbReference type="Proteomes" id="UP000593574">
    <property type="component" value="Unassembled WGS sequence"/>
</dbReference>
<proteinExistence type="predicted"/>
<evidence type="ECO:0000313" key="3">
    <source>
        <dbReference type="Proteomes" id="UP000593574"/>
    </source>
</evidence>